<dbReference type="EMBL" id="FOEF01000019">
    <property type="protein sequence ID" value="SEP52220.1"/>
    <property type="molecule type" value="Genomic_DNA"/>
</dbReference>
<dbReference type="STRING" id="394193.SAMN04489732_119102"/>
<sequence>MPGSSPLSDLASSVPAAPGVADIVVAPGKLLDVARVVEEQVGALEDKLLTRLGELRIDTPSADTVSVNAVAAWNTVVAEGDHSYVAQVREYVANLHQLVAQLRDAAKTYQASDADKAAAFGDRGAHGVQ</sequence>
<gene>
    <name evidence="1" type="ORF">SAMN04489732_119102</name>
</gene>
<dbReference type="AlphaFoldDB" id="A0A1H8YJ75"/>
<dbReference type="Proteomes" id="UP000198582">
    <property type="component" value="Unassembled WGS sequence"/>
</dbReference>
<name>A0A1H8YJ75_9PSEU</name>
<reference evidence="1 2" key="1">
    <citation type="submission" date="2016-10" db="EMBL/GenBank/DDBJ databases">
        <authorList>
            <person name="de Groot N.N."/>
        </authorList>
    </citation>
    <scope>NUCLEOTIDE SEQUENCE [LARGE SCALE GENOMIC DNA]</scope>
    <source>
        <strain evidence="1 2">DSM 44993</strain>
    </source>
</reference>
<evidence type="ECO:0000313" key="1">
    <source>
        <dbReference type="EMBL" id="SEP52220.1"/>
    </source>
</evidence>
<dbReference type="OrthoDB" id="3697873at2"/>
<organism evidence="1 2">
    <name type="scientific">Amycolatopsis saalfeldensis</name>
    <dbReference type="NCBI Taxonomy" id="394193"/>
    <lineage>
        <taxon>Bacteria</taxon>
        <taxon>Bacillati</taxon>
        <taxon>Actinomycetota</taxon>
        <taxon>Actinomycetes</taxon>
        <taxon>Pseudonocardiales</taxon>
        <taxon>Pseudonocardiaceae</taxon>
        <taxon>Amycolatopsis</taxon>
    </lineage>
</organism>
<keyword evidence="2" id="KW-1185">Reference proteome</keyword>
<proteinExistence type="predicted"/>
<dbReference type="RefSeq" id="WP_091625139.1">
    <property type="nucleotide sequence ID" value="NZ_FOEF01000019.1"/>
</dbReference>
<protein>
    <submittedName>
        <fullName evidence="1">PE family protein</fullName>
    </submittedName>
</protein>
<evidence type="ECO:0000313" key="2">
    <source>
        <dbReference type="Proteomes" id="UP000198582"/>
    </source>
</evidence>
<accession>A0A1H8YJ75</accession>